<dbReference type="EMBL" id="JBBMQS010000004">
    <property type="protein sequence ID" value="MEM5497501.1"/>
    <property type="molecule type" value="Genomic_DNA"/>
</dbReference>
<gene>
    <name evidence="1" type="ORF">WNY77_08865</name>
</gene>
<name>A0ABU9SUD5_9ALTE</name>
<keyword evidence="2" id="KW-1185">Reference proteome</keyword>
<evidence type="ECO:0000313" key="2">
    <source>
        <dbReference type="Proteomes" id="UP001461163"/>
    </source>
</evidence>
<proteinExistence type="predicted"/>
<organism evidence="1 2">
    <name type="scientific">Paraglaciecola mesophila</name>
    <dbReference type="NCBI Taxonomy" id="197222"/>
    <lineage>
        <taxon>Bacteria</taxon>
        <taxon>Pseudomonadati</taxon>
        <taxon>Pseudomonadota</taxon>
        <taxon>Gammaproteobacteria</taxon>
        <taxon>Alteromonadales</taxon>
        <taxon>Alteromonadaceae</taxon>
        <taxon>Paraglaciecola</taxon>
    </lineage>
</organism>
<reference evidence="1 2" key="1">
    <citation type="submission" date="2024-03" db="EMBL/GenBank/DDBJ databases">
        <title>Community enrichment and isolation of bacterial strains for fucoidan degradation.</title>
        <authorList>
            <person name="Sichert A."/>
        </authorList>
    </citation>
    <scope>NUCLEOTIDE SEQUENCE [LARGE SCALE GENOMIC DNA]</scope>
    <source>
        <strain evidence="1 2">AS12</strain>
    </source>
</reference>
<evidence type="ECO:0000313" key="1">
    <source>
        <dbReference type="EMBL" id="MEM5497501.1"/>
    </source>
</evidence>
<comment type="caution">
    <text evidence="1">The sequence shown here is derived from an EMBL/GenBank/DDBJ whole genome shotgun (WGS) entry which is preliminary data.</text>
</comment>
<sequence>MIKKISVFVLVLLVGFAGGWISNLFLLAEDTRQGYVSTITSGLKNDFEIIKLLENQGVFTPEIKRLFDEKFSQTALRLMTLKPNYEELTAIPIQNLCELVEYHGNDDIKVDSTIDSNVNAYLMSISPIIKKEMTSLQRFTGGEGCQISGSGPKECRYRDAARCQNET</sequence>
<protein>
    <recommendedName>
        <fullName evidence="3">DUF3015 domain-containing protein</fullName>
    </recommendedName>
</protein>
<dbReference type="Proteomes" id="UP001461163">
    <property type="component" value="Unassembled WGS sequence"/>
</dbReference>
<evidence type="ECO:0008006" key="3">
    <source>
        <dbReference type="Google" id="ProtNLM"/>
    </source>
</evidence>
<dbReference type="RefSeq" id="WP_342881484.1">
    <property type="nucleotide sequence ID" value="NZ_JBBMQS010000004.1"/>
</dbReference>
<accession>A0ABU9SUD5</accession>